<feature type="non-terminal residue" evidence="1">
    <location>
        <position position="228"/>
    </location>
</feature>
<dbReference type="AlphaFoldDB" id="A0AA39PJ46"/>
<dbReference type="Proteomes" id="UP001175227">
    <property type="component" value="Unassembled WGS sequence"/>
</dbReference>
<keyword evidence="2" id="KW-1185">Reference proteome</keyword>
<organism evidence="1 2">
    <name type="scientific">Armillaria novae-zelandiae</name>
    <dbReference type="NCBI Taxonomy" id="153914"/>
    <lineage>
        <taxon>Eukaryota</taxon>
        <taxon>Fungi</taxon>
        <taxon>Dikarya</taxon>
        <taxon>Basidiomycota</taxon>
        <taxon>Agaricomycotina</taxon>
        <taxon>Agaricomycetes</taxon>
        <taxon>Agaricomycetidae</taxon>
        <taxon>Agaricales</taxon>
        <taxon>Marasmiineae</taxon>
        <taxon>Physalacriaceae</taxon>
        <taxon>Armillaria</taxon>
    </lineage>
</organism>
<accession>A0AA39PJ46</accession>
<protein>
    <submittedName>
        <fullName evidence="1">Uncharacterized protein</fullName>
    </submittedName>
</protein>
<name>A0AA39PJ46_9AGAR</name>
<reference evidence="1" key="1">
    <citation type="submission" date="2023-06" db="EMBL/GenBank/DDBJ databases">
        <authorList>
            <consortium name="Lawrence Berkeley National Laboratory"/>
            <person name="Ahrendt S."/>
            <person name="Sahu N."/>
            <person name="Indic B."/>
            <person name="Wong-Bajracharya J."/>
            <person name="Merenyi Z."/>
            <person name="Ke H.-M."/>
            <person name="Monk M."/>
            <person name="Kocsube S."/>
            <person name="Drula E."/>
            <person name="Lipzen A."/>
            <person name="Balint B."/>
            <person name="Henrissat B."/>
            <person name="Andreopoulos B."/>
            <person name="Martin F.M."/>
            <person name="Harder C.B."/>
            <person name="Rigling D."/>
            <person name="Ford K.L."/>
            <person name="Foster G.D."/>
            <person name="Pangilinan J."/>
            <person name="Papanicolaou A."/>
            <person name="Barry K."/>
            <person name="LaButti K."/>
            <person name="Viragh M."/>
            <person name="Koriabine M."/>
            <person name="Yan M."/>
            <person name="Riley R."/>
            <person name="Champramary S."/>
            <person name="Plett K.L."/>
            <person name="Tsai I.J."/>
            <person name="Slot J."/>
            <person name="Sipos G."/>
            <person name="Plett J."/>
            <person name="Nagy L.G."/>
            <person name="Grigoriev I.V."/>
        </authorList>
    </citation>
    <scope>NUCLEOTIDE SEQUENCE</scope>
    <source>
        <strain evidence="1">ICMP 16352</strain>
    </source>
</reference>
<proteinExistence type="predicted"/>
<sequence>MDSDYQHLKRAKAAKNPDRKELDEVVYSVEGECRITGGPAENQQREDGAHICRKRNLANLGPPGTARGTGQRRRGITVGRATKIHKTFMSSGTAVITAKYSRQALRKMTDMGLSAQRFQLGMVESGHTIKAKDRLMAVKTQCHERVVHITTDGVQDSERPRWTREVLDEGVRSSASTIRLGAETTVSASTRTFRNQDGPRSIRSMYPEVLSVVLDLMTPKIDLSYRTI</sequence>
<dbReference type="EMBL" id="JAUEPR010000005">
    <property type="protein sequence ID" value="KAK0485237.1"/>
    <property type="molecule type" value="Genomic_DNA"/>
</dbReference>
<gene>
    <name evidence="1" type="ORF">IW261DRAFT_1591425</name>
</gene>
<evidence type="ECO:0000313" key="1">
    <source>
        <dbReference type="EMBL" id="KAK0485237.1"/>
    </source>
</evidence>
<evidence type="ECO:0000313" key="2">
    <source>
        <dbReference type="Proteomes" id="UP001175227"/>
    </source>
</evidence>
<comment type="caution">
    <text evidence="1">The sequence shown here is derived from an EMBL/GenBank/DDBJ whole genome shotgun (WGS) entry which is preliminary data.</text>
</comment>